<keyword evidence="4" id="KW-1185">Reference proteome</keyword>
<evidence type="ECO:0000313" key="3">
    <source>
        <dbReference type="EMBL" id="KAK8018589.1"/>
    </source>
</evidence>
<dbReference type="Gene3D" id="3.40.50.1820">
    <property type="entry name" value="alpha/beta hydrolase"/>
    <property type="match status" value="1"/>
</dbReference>
<evidence type="ECO:0000313" key="4">
    <source>
        <dbReference type="Proteomes" id="UP001396898"/>
    </source>
</evidence>
<proteinExistence type="predicted"/>
<dbReference type="InterPro" id="IPR050593">
    <property type="entry name" value="LovG"/>
</dbReference>
<dbReference type="PANTHER" id="PTHR48070:SF7">
    <property type="entry name" value="SERINE HYDROLASE FSH DOMAIN-CONTAINING PROTEIN-RELATED"/>
    <property type="match status" value="1"/>
</dbReference>
<organism evidence="3 4">
    <name type="scientific">Apiospora marii</name>
    <dbReference type="NCBI Taxonomy" id="335849"/>
    <lineage>
        <taxon>Eukaryota</taxon>
        <taxon>Fungi</taxon>
        <taxon>Dikarya</taxon>
        <taxon>Ascomycota</taxon>
        <taxon>Pezizomycotina</taxon>
        <taxon>Sordariomycetes</taxon>
        <taxon>Xylariomycetidae</taxon>
        <taxon>Amphisphaeriales</taxon>
        <taxon>Apiosporaceae</taxon>
        <taxon>Apiospora</taxon>
    </lineage>
</organism>
<dbReference type="Proteomes" id="UP001396898">
    <property type="component" value="Unassembled WGS sequence"/>
</dbReference>
<evidence type="ECO:0000259" key="2">
    <source>
        <dbReference type="Pfam" id="PF03959"/>
    </source>
</evidence>
<dbReference type="Pfam" id="PF03959">
    <property type="entry name" value="FSH1"/>
    <property type="match status" value="1"/>
</dbReference>
<dbReference type="EMBL" id="JAQQWI010000010">
    <property type="protein sequence ID" value="KAK8018589.1"/>
    <property type="molecule type" value="Genomic_DNA"/>
</dbReference>
<reference evidence="3 4" key="1">
    <citation type="submission" date="2023-01" db="EMBL/GenBank/DDBJ databases">
        <title>Analysis of 21 Apiospora genomes using comparative genomics revels a genus with tremendous synthesis potential of carbohydrate active enzymes and secondary metabolites.</title>
        <authorList>
            <person name="Sorensen T."/>
        </authorList>
    </citation>
    <scope>NUCLEOTIDE SEQUENCE [LARGE SCALE GENOMIC DNA]</scope>
    <source>
        <strain evidence="3 4">CBS 20057</strain>
    </source>
</reference>
<name>A0ABR1RVN6_9PEZI</name>
<feature type="domain" description="Serine hydrolase" evidence="2">
    <location>
        <begin position="28"/>
        <end position="157"/>
    </location>
</feature>
<gene>
    <name evidence="3" type="ORF">PG991_007779</name>
</gene>
<dbReference type="InterPro" id="IPR029058">
    <property type="entry name" value="AB_hydrolase_fold"/>
</dbReference>
<dbReference type="SUPFAM" id="SSF53474">
    <property type="entry name" value="alpha/beta-Hydrolases"/>
    <property type="match status" value="1"/>
</dbReference>
<protein>
    <recommendedName>
        <fullName evidence="2">Serine hydrolase domain-containing protein</fullName>
    </recommendedName>
</protein>
<dbReference type="PANTHER" id="PTHR48070">
    <property type="entry name" value="ESTERASE OVCA2"/>
    <property type="match status" value="1"/>
</dbReference>
<keyword evidence="1" id="KW-0378">Hydrolase</keyword>
<sequence length="188" mass="20073">MFSRVPLVPPGIESISAPGHGFYAFFDPKDLATLQKAIDQLDSYVSSEGPFDGVIGFSAGAVTAAMYMLQKEQQSARCPFQCAVFFSAAESRAEASYLGIDDTHPLISVPTAHFWGLQDSTAPSGGEDLSKMCDPTRRLAFIHGGGHEVPRGQQLAEAVHIIQETIRRAGAMGPVLPPTSDGPKYDSS</sequence>
<dbReference type="InterPro" id="IPR005645">
    <property type="entry name" value="FSH-like_dom"/>
</dbReference>
<comment type="caution">
    <text evidence="3">The sequence shown here is derived from an EMBL/GenBank/DDBJ whole genome shotgun (WGS) entry which is preliminary data.</text>
</comment>
<evidence type="ECO:0000256" key="1">
    <source>
        <dbReference type="ARBA" id="ARBA00022801"/>
    </source>
</evidence>
<accession>A0ABR1RVN6</accession>